<organism evidence="4 5">
    <name type="scientific">Lynx pardinus</name>
    <name type="common">Iberian lynx</name>
    <name type="synonym">Felis pardina</name>
    <dbReference type="NCBI Taxonomy" id="191816"/>
    <lineage>
        <taxon>Eukaryota</taxon>
        <taxon>Metazoa</taxon>
        <taxon>Chordata</taxon>
        <taxon>Craniata</taxon>
        <taxon>Vertebrata</taxon>
        <taxon>Euteleostomi</taxon>
        <taxon>Mammalia</taxon>
        <taxon>Eutheria</taxon>
        <taxon>Laurasiatheria</taxon>
        <taxon>Carnivora</taxon>
        <taxon>Feliformia</taxon>
        <taxon>Felidae</taxon>
        <taxon>Felinae</taxon>
        <taxon>Lynx</taxon>
    </lineage>
</organism>
<reference evidence="4 5" key="1">
    <citation type="submission" date="2019-01" db="EMBL/GenBank/DDBJ databases">
        <authorList>
            <person name="Alioto T."/>
            <person name="Alioto T."/>
        </authorList>
    </citation>
    <scope>NUCLEOTIDE SEQUENCE [LARGE SCALE GENOMIC DNA]</scope>
</reference>
<evidence type="ECO:0000256" key="1">
    <source>
        <dbReference type="ARBA" id="ARBA00022741"/>
    </source>
</evidence>
<dbReference type="GO" id="GO:0005525">
    <property type="term" value="F:GTP binding"/>
    <property type="evidence" value="ECO:0007669"/>
    <property type="project" value="UniProtKB-KW"/>
</dbReference>
<dbReference type="EMBL" id="CAAGRJ010028563">
    <property type="protein sequence ID" value="VFV40171.1"/>
    <property type="molecule type" value="Genomic_DNA"/>
</dbReference>
<accession>A0A485P180</accession>
<evidence type="ECO:0000313" key="5">
    <source>
        <dbReference type="Proteomes" id="UP000386466"/>
    </source>
</evidence>
<dbReference type="InterPro" id="IPR054696">
    <property type="entry name" value="GTP-eEF1A_C"/>
</dbReference>
<gene>
    <name evidence="4" type="ORF">LYPA_23C000692</name>
</gene>
<sequence length="62" mass="7145">HKSCMFAELKEKIDPRFWNKLEDGPKFLKSGDDAIFDMVPGKPMHVESFSTCLLWAVLLFVT</sequence>
<keyword evidence="4" id="KW-0648">Protein biosynthesis</keyword>
<feature type="domain" description="GTP-eEF1A C-terminal" evidence="3">
    <location>
        <begin position="2"/>
        <end position="52"/>
    </location>
</feature>
<evidence type="ECO:0000313" key="4">
    <source>
        <dbReference type="EMBL" id="VFV40171.1"/>
    </source>
</evidence>
<keyword evidence="2" id="KW-0342">GTP-binding</keyword>
<evidence type="ECO:0000256" key="2">
    <source>
        <dbReference type="ARBA" id="ARBA00023134"/>
    </source>
</evidence>
<protein>
    <submittedName>
        <fullName evidence="4">Elongation factor 1-alpha 2-like</fullName>
    </submittedName>
</protein>
<dbReference type="SUPFAM" id="SSF50465">
    <property type="entry name" value="EF-Tu/eEF-1alpha/eIF2-gamma C-terminal domain"/>
    <property type="match status" value="1"/>
</dbReference>
<dbReference type="PANTHER" id="PTHR44830:SF1">
    <property type="entry name" value="TR-TYPE G DOMAIN-CONTAINING PROTEIN"/>
    <property type="match status" value="1"/>
</dbReference>
<dbReference type="Gene3D" id="2.40.30.10">
    <property type="entry name" value="Translation factors"/>
    <property type="match status" value="1"/>
</dbReference>
<dbReference type="AlphaFoldDB" id="A0A485P180"/>
<dbReference type="Pfam" id="PF22594">
    <property type="entry name" value="GTP-eEF1A_C"/>
    <property type="match status" value="1"/>
</dbReference>
<name>A0A485P180_LYNPA</name>
<feature type="non-terminal residue" evidence="4">
    <location>
        <position position="1"/>
    </location>
</feature>
<dbReference type="Proteomes" id="UP000386466">
    <property type="component" value="Unassembled WGS sequence"/>
</dbReference>
<proteinExistence type="predicted"/>
<keyword evidence="5" id="KW-1185">Reference proteome</keyword>
<dbReference type="GO" id="GO:0003746">
    <property type="term" value="F:translation elongation factor activity"/>
    <property type="evidence" value="ECO:0007669"/>
    <property type="project" value="UniProtKB-KW"/>
</dbReference>
<keyword evidence="4" id="KW-0251">Elongation factor</keyword>
<dbReference type="InterPro" id="IPR009001">
    <property type="entry name" value="Transl_elong_EF1A/Init_IF2_C"/>
</dbReference>
<keyword evidence="1" id="KW-0547">Nucleotide-binding</keyword>
<evidence type="ECO:0000259" key="3">
    <source>
        <dbReference type="Pfam" id="PF22594"/>
    </source>
</evidence>
<dbReference type="PANTHER" id="PTHR44830">
    <property type="entry name" value="ELONGATION FACTOR 1 ALPHA"/>
    <property type="match status" value="1"/>
</dbReference>